<feature type="transmembrane region" description="Helical" evidence="1">
    <location>
        <begin position="36"/>
        <end position="57"/>
    </location>
</feature>
<keyword evidence="4" id="KW-1185">Reference proteome</keyword>
<reference evidence="3" key="1">
    <citation type="journal article" date="2022" name="Int. J. Mol. Sci.">
        <title>Draft Genome of Tanacetum Coccineum: Genomic Comparison of Closely Related Tanacetum-Family Plants.</title>
        <authorList>
            <person name="Yamashiro T."/>
            <person name="Shiraishi A."/>
            <person name="Nakayama K."/>
            <person name="Satake H."/>
        </authorList>
    </citation>
    <scope>NUCLEOTIDE SEQUENCE</scope>
</reference>
<dbReference type="EMBL" id="BQNB010017218">
    <property type="protein sequence ID" value="GJT60649.1"/>
    <property type="molecule type" value="Genomic_DNA"/>
</dbReference>
<proteinExistence type="predicted"/>
<evidence type="ECO:0000256" key="2">
    <source>
        <dbReference type="SAM" id="SignalP"/>
    </source>
</evidence>
<comment type="caution">
    <text evidence="3">The sequence shown here is derived from an EMBL/GenBank/DDBJ whole genome shotgun (WGS) entry which is preliminary data.</text>
</comment>
<keyword evidence="2" id="KW-0732">Signal</keyword>
<keyword evidence="1" id="KW-0472">Membrane</keyword>
<evidence type="ECO:0000313" key="4">
    <source>
        <dbReference type="Proteomes" id="UP001151760"/>
    </source>
</evidence>
<organism evidence="3 4">
    <name type="scientific">Tanacetum coccineum</name>
    <dbReference type="NCBI Taxonomy" id="301880"/>
    <lineage>
        <taxon>Eukaryota</taxon>
        <taxon>Viridiplantae</taxon>
        <taxon>Streptophyta</taxon>
        <taxon>Embryophyta</taxon>
        <taxon>Tracheophyta</taxon>
        <taxon>Spermatophyta</taxon>
        <taxon>Magnoliopsida</taxon>
        <taxon>eudicotyledons</taxon>
        <taxon>Gunneridae</taxon>
        <taxon>Pentapetalae</taxon>
        <taxon>asterids</taxon>
        <taxon>campanulids</taxon>
        <taxon>Asterales</taxon>
        <taxon>Asteraceae</taxon>
        <taxon>Asteroideae</taxon>
        <taxon>Anthemideae</taxon>
        <taxon>Anthemidinae</taxon>
        <taxon>Tanacetum</taxon>
    </lineage>
</organism>
<accession>A0ABQ5FCA1</accession>
<evidence type="ECO:0000256" key="1">
    <source>
        <dbReference type="SAM" id="Phobius"/>
    </source>
</evidence>
<keyword evidence="1" id="KW-1133">Transmembrane helix</keyword>
<protein>
    <submittedName>
        <fullName evidence="3">Uncharacterized protein</fullName>
    </submittedName>
</protein>
<reference evidence="3" key="2">
    <citation type="submission" date="2022-01" db="EMBL/GenBank/DDBJ databases">
        <authorList>
            <person name="Yamashiro T."/>
            <person name="Shiraishi A."/>
            <person name="Satake H."/>
            <person name="Nakayama K."/>
        </authorList>
    </citation>
    <scope>NUCLEOTIDE SEQUENCE</scope>
</reference>
<sequence>MYNSGGWVVVVAVVVRVAMACGCGGGDEVDGEEVMMKVGVGGVEMVVMGCGLWWWYVVEMMISGCSWWYGVDGDDVAVMVVVAGAWSDGTGGCQKS</sequence>
<feature type="chain" id="PRO_5046889340" evidence="2">
    <location>
        <begin position="21"/>
        <end position="96"/>
    </location>
</feature>
<gene>
    <name evidence="3" type="ORF">Tco_1004182</name>
</gene>
<feature type="signal peptide" evidence="2">
    <location>
        <begin position="1"/>
        <end position="20"/>
    </location>
</feature>
<dbReference type="Proteomes" id="UP001151760">
    <property type="component" value="Unassembled WGS sequence"/>
</dbReference>
<name>A0ABQ5FCA1_9ASTR</name>
<keyword evidence="1" id="KW-0812">Transmembrane</keyword>
<evidence type="ECO:0000313" key="3">
    <source>
        <dbReference type="EMBL" id="GJT60649.1"/>
    </source>
</evidence>